<gene>
    <name evidence="1" type="ORF">Abci_007_074</name>
    <name evidence="2" type="ORF">ACI01nite_17960</name>
</gene>
<accession>A0A0D6N2B7</accession>
<dbReference type="EMBL" id="BAMV01000007">
    <property type="protein sequence ID" value="GAN59671.1"/>
    <property type="molecule type" value="Genomic_DNA"/>
</dbReference>
<accession>A0A6N3SQ58</accession>
<organism evidence="1 3">
    <name type="scientific">Acetobacter cibinongensis</name>
    <dbReference type="NCBI Taxonomy" id="146475"/>
    <lineage>
        <taxon>Bacteria</taxon>
        <taxon>Pseudomonadati</taxon>
        <taxon>Pseudomonadota</taxon>
        <taxon>Alphaproteobacteria</taxon>
        <taxon>Acetobacterales</taxon>
        <taxon>Acetobacteraceae</taxon>
        <taxon>Acetobacter</taxon>
    </lineage>
</organism>
<comment type="caution">
    <text evidence="1">The sequence shown here is derived from an EMBL/GenBank/DDBJ whole genome shotgun (WGS) entry which is preliminary data.</text>
</comment>
<dbReference type="RefSeq" id="WP_052944756.1">
    <property type="nucleotide sequence ID" value="NZ_BAMV01000007.1"/>
</dbReference>
<dbReference type="AlphaFoldDB" id="A0A0D6N2B7"/>
<dbReference type="EMBL" id="BJVU01000007">
    <property type="protein sequence ID" value="GEL59194.1"/>
    <property type="molecule type" value="Genomic_DNA"/>
</dbReference>
<evidence type="ECO:0000313" key="3">
    <source>
        <dbReference type="Proteomes" id="UP000032671"/>
    </source>
</evidence>
<sequence>MTRSPVYLTDLACSERLTLWTIRRLAGEAPSRTPSACGRQLGVFLPCFRQEFLAVSMAFQDALTHMAALEIPSLDIRSGSSLAITPTEYSLLLATEAAQNEREGDVQSLLHQLIPFPSLLAGLTSAITTLGACLAGAGYWLSHHAITALARPVLWGSTSARVRPRTTSAAALSLSRWHDLDVNNTRMVWPAGLRATEDAPMQPAAYTH</sequence>
<proteinExistence type="predicted"/>
<keyword evidence="4" id="KW-1185">Reference proteome</keyword>
<protein>
    <submittedName>
        <fullName evidence="1">Uncharacterized protein</fullName>
    </submittedName>
</protein>
<evidence type="ECO:0000313" key="2">
    <source>
        <dbReference type="EMBL" id="GEL59194.1"/>
    </source>
</evidence>
<reference evidence="1 3" key="1">
    <citation type="submission" date="2012-11" db="EMBL/GenBank/DDBJ databases">
        <title>Whole genome sequence of Acetobacter cibinongensis 4H-1.</title>
        <authorList>
            <person name="Azuma Y."/>
            <person name="Higashiura N."/>
            <person name="Hirakawa H."/>
            <person name="Matsushita K."/>
        </authorList>
    </citation>
    <scope>NUCLEOTIDE SEQUENCE [LARGE SCALE GENOMIC DNA]</scope>
    <source>
        <strain evidence="1 3">4H-1</strain>
    </source>
</reference>
<dbReference type="STRING" id="1231339.Abci_007_074"/>
<evidence type="ECO:0000313" key="4">
    <source>
        <dbReference type="Proteomes" id="UP000321891"/>
    </source>
</evidence>
<name>A0A0D6N2B7_9PROT</name>
<reference evidence="2 4" key="2">
    <citation type="submission" date="2019-07" db="EMBL/GenBank/DDBJ databases">
        <title>Whole genome shotgun sequence of Acetobacter cibinongensis NBRC 16605.</title>
        <authorList>
            <person name="Hosoyama A."/>
            <person name="Uohara A."/>
            <person name="Ohji S."/>
            <person name="Ichikawa N."/>
        </authorList>
    </citation>
    <scope>NUCLEOTIDE SEQUENCE [LARGE SCALE GENOMIC DNA]</scope>
    <source>
        <strain evidence="2 4">NBRC 16605</strain>
    </source>
</reference>
<evidence type="ECO:0000313" key="1">
    <source>
        <dbReference type="EMBL" id="GAN59671.1"/>
    </source>
</evidence>
<dbReference type="Proteomes" id="UP000321891">
    <property type="component" value="Unassembled WGS sequence"/>
</dbReference>
<dbReference type="Proteomes" id="UP000032671">
    <property type="component" value="Unassembled WGS sequence"/>
</dbReference>